<dbReference type="Proteomes" id="UP001142393">
    <property type="component" value="Unassembled WGS sequence"/>
</dbReference>
<dbReference type="Gene3D" id="3.80.10.10">
    <property type="entry name" value="Ribonuclease Inhibitor"/>
    <property type="match status" value="1"/>
</dbReference>
<accession>A0A9W8P4Y8</accession>
<dbReference type="SUPFAM" id="SSF81383">
    <property type="entry name" value="F-box domain"/>
    <property type="match status" value="1"/>
</dbReference>
<evidence type="ECO:0000313" key="2">
    <source>
        <dbReference type="EMBL" id="KAJ3747167.1"/>
    </source>
</evidence>
<dbReference type="SUPFAM" id="SSF52058">
    <property type="entry name" value="L domain-like"/>
    <property type="match status" value="1"/>
</dbReference>
<dbReference type="Gene3D" id="1.20.1280.50">
    <property type="match status" value="1"/>
</dbReference>
<organism evidence="2 3">
    <name type="scientific">Lentinula detonsa</name>
    <dbReference type="NCBI Taxonomy" id="2804962"/>
    <lineage>
        <taxon>Eukaryota</taxon>
        <taxon>Fungi</taxon>
        <taxon>Dikarya</taxon>
        <taxon>Basidiomycota</taxon>
        <taxon>Agaricomycotina</taxon>
        <taxon>Agaricomycetes</taxon>
        <taxon>Agaricomycetidae</taxon>
        <taxon>Agaricales</taxon>
        <taxon>Marasmiineae</taxon>
        <taxon>Omphalotaceae</taxon>
        <taxon>Lentinula</taxon>
    </lineage>
</organism>
<dbReference type="EMBL" id="JANVFU010000003">
    <property type="protein sequence ID" value="KAJ3747167.1"/>
    <property type="molecule type" value="Genomic_DNA"/>
</dbReference>
<evidence type="ECO:0000259" key="1">
    <source>
        <dbReference type="PROSITE" id="PS50181"/>
    </source>
</evidence>
<dbReference type="PROSITE" id="PS50181">
    <property type="entry name" value="FBOX"/>
    <property type="match status" value="1"/>
</dbReference>
<sequence length="565" mass="63984">MPELGSERVAWCKCGLSVRSVRCDPCPKCDTGALQEGRVVLQTIQVRRMSSPAELRALENGGRDQYAIYDSRAAVHEKTSRLREALLDVKEAIRLAPNRWQCYSRAARLFLLIRKFDEASKMIDLALQKVKPSDDKNRTTLVALQSQVLESRKRLSCHVGMLPNELLSSIFIYLVEEDPVLIIKVSRVCHHWRWVALGDPILWSTLVLSNKHPNRKSAWWIQRSKGRIRELCLRRTLSDQVDWSLEKLEGIQWGYLRSCQLEDIDILEQLEKAGAVHVISQLETLVIRDKLLDSREEFVSHLGDNLRNLTIDGAAHVFLGDLQVHSLVSLEVIRLGERWISDLFQFLVKNLSLRSLVVNSPFSSFHDNLGMLITLSHLTVLDYCYGTTQLFKFLRLPSLEVISIRSCVQTKYVVECLLESNTSRLKSISFDSCAHLPIPELIRVLSLNPLVSSFTLNKLGGGAVAPVLEALGSPDQMCPLLTHLDLSSSSEVESSLLTRIVISRLTSAMKLTSEESMSEPERPRVEKIHSLIVDGCTGITTDSLPWFRENVLYFSYVTRQGNGRR</sequence>
<dbReference type="InterPro" id="IPR032675">
    <property type="entry name" value="LRR_dom_sf"/>
</dbReference>
<dbReference type="AlphaFoldDB" id="A0A9W8P4Y8"/>
<keyword evidence="3" id="KW-1185">Reference proteome</keyword>
<dbReference type="InterPro" id="IPR036047">
    <property type="entry name" value="F-box-like_dom_sf"/>
</dbReference>
<evidence type="ECO:0000313" key="3">
    <source>
        <dbReference type="Proteomes" id="UP001142393"/>
    </source>
</evidence>
<protein>
    <recommendedName>
        <fullName evidence="1">F-box domain-containing protein</fullName>
    </recommendedName>
</protein>
<gene>
    <name evidence="2" type="ORF">DFH05DRAFT_779407</name>
</gene>
<dbReference type="Gene3D" id="1.25.40.10">
    <property type="entry name" value="Tetratricopeptide repeat domain"/>
    <property type="match status" value="1"/>
</dbReference>
<dbReference type="InterPro" id="IPR001810">
    <property type="entry name" value="F-box_dom"/>
</dbReference>
<dbReference type="Pfam" id="PF12937">
    <property type="entry name" value="F-box-like"/>
    <property type="match status" value="1"/>
</dbReference>
<name>A0A9W8P4Y8_9AGAR</name>
<proteinExistence type="predicted"/>
<reference evidence="2 3" key="1">
    <citation type="journal article" date="2023" name="Proc. Natl. Acad. Sci. U.S.A.">
        <title>A global phylogenomic analysis of the shiitake genus Lentinula.</title>
        <authorList>
            <person name="Sierra-Patev S."/>
            <person name="Min B."/>
            <person name="Naranjo-Ortiz M."/>
            <person name="Looney B."/>
            <person name="Konkel Z."/>
            <person name="Slot J.C."/>
            <person name="Sakamoto Y."/>
            <person name="Steenwyk J.L."/>
            <person name="Rokas A."/>
            <person name="Carro J."/>
            <person name="Camarero S."/>
            <person name="Ferreira P."/>
            <person name="Molpeceres G."/>
            <person name="Ruiz-Duenas F.J."/>
            <person name="Serrano A."/>
            <person name="Henrissat B."/>
            <person name="Drula E."/>
            <person name="Hughes K.W."/>
            <person name="Mata J.L."/>
            <person name="Ishikawa N.K."/>
            <person name="Vargas-Isla R."/>
            <person name="Ushijima S."/>
            <person name="Smith C.A."/>
            <person name="Donoghue J."/>
            <person name="Ahrendt S."/>
            <person name="Andreopoulos W."/>
            <person name="He G."/>
            <person name="LaButti K."/>
            <person name="Lipzen A."/>
            <person name="Ng V."/>
            <person name="Riley R."/>
            <person name="Sandor L."/>
            <person name="Barry K."/>
            <person name="Martinez A.T."/>
            <person name="Xiao Y."/>
            <person name="Gibbons J.G."/>
            <person name="Terashima K."/>
            <person name="Grigoriev I.V."/>
            <person name="Hibbett D."/>
        </authorList>
    </citation>
    <scope>NUCLEOTIDE SEQUENCE [LARGE SCALE GENOMIC DNA]</scope>
    <source>
        <strain evidence="2 3">TFB7810</strain>
    </source>
</reference>
<dbReference type="InterPro" id="IPR011990">
    <property type="entry name" value="TPR-like_helical_dom_sf"/>
</dbReference>
<comment type="caution">
    <text evidence="2">The sequence shown here is derived from an EMBL/GenBank/DDBJ whole genome shotgun (WGS) entry which is preliminary data.</text>
</comment>
<feature type="domain" description="F-box" evidence="1">
    <location>
        <begin position="156"/>
        <end position="206"/>
    </location>
</feature>
<dbReference type="SUPFAM" id="SSF48452">
    <property type="entry name" value="TPR-like"/>
    <property type="match status" value="1"/>
</dbReference>